<keyword evidence="3" id="KW-1185">Reference proteome</keyword>
<dbReference type="SUPFAM" id="SSF53098">
    <property type="entry name" value="Ribonuclease H-like"/>
    <property type="match status" value="1"/>
</dbReference>
<dbReference type="InterPro" id="IPR001584">
    <property type="entry name" value="Integrase_cat-core"/>
</dbReference>
<dbReference type="PANTHER" id="PTHR47515">
    <property type="entry name" value="LOW CALCIUM RESPONSE LOCUS PROTEIN T"/>
    <property type="match status" value="1"/>
</dbReference>
<dbReference type="InterPro" id="IPR036397">
    <property type="entry name" value="RNaseH_sf"/>
</dbReference>
<organism evidence="2 3">
    <name type="scientific">Bordetella pertussis (strain Tohama I / ATCC BAA-589 / NCTC 13251)</name>
    <dbReference type="NCBI Taxonomy" id="257313"/>
    <lineage>
        <taxon>Bacteria</taxon>
        <taxon>Pseudomonadati</taxon>
        <taxon>Pseudomonadota</taxon>
        <taxon>Betaproteobacteria</taxon>
        <taxon>Burkholderiales</taxon>
        <taxon>Alcaligenaceae</taxon>
        <taxon>Bordetella</taxon>
    </lineage>
</organism>
<proteinExistence type="predicted"/>
<evidence type="ECO:0000313" key="3">
    <source>
        <dbReference type="Proteomes" id="UP000002676"/>
    </source>
</evidence>
<feature type="domain" description="Integrase catalytic" evidence="1">
    <location>
        <begin position="1"/>
        <end position="74"/>
    </location>
</feature>
<feature type="non-terminal residue" evidence="2">
    <location>
        <position position="1"/>
    </location>
</feature>
<dbReference type="HOGENOM" id="CLU_027402_31_8_4"/>
<sequence length="117" mass="13211">KGIAIRYIQPGKPNQNAFIERFNRTYRTEVLDAHLFANLELVQAITDQWLVDYNQYPSAQIAGRPPADAIHAPVNPRSGRLSDNVYLTGGGLRQQTLMAHCLCLDQGPFERPSWSLF</sequence>
<dbReference type="PROSITE" id="PS50994">
    <property type="entry name" value="INTEGRASE"/>
    <property type="match status" value="1"/>
</dbReference>
<dbReference type="KEGG" id="bpe:BP0063A"/>
<gene>
    <name evidence="2" type="ORF">BP0063A</name>
</gene>
<evidence type="ECO:0000259" key="1">
    <source>
        <dbReference type="PROSITE" id="PS50994"/>
    </source>
</evidence>
<dbReference type="Pfam" id="PF13683">
    <property type="entry name" value="rve_3"/>
    <property type="match status" value="1"/>
</dbReference>
<dbReference type="Proteomes" id="UP000002676">
    <property type="component" value="Chromosome"/>
</dbReference>
<dbReference type="GO" id="GO:0003676">
    <property type="term" value="F:nucleic acid binding"/>
    <property type="evidence" value="ECO:0007669"/>
    <property type="project" value="InterPro"/>
</dbReference>
<dbReference type="AlphaFoldDB" id="Q7W0N6"/>
<dbReference type="EMBL" id="BX640411">
    <property type="protein sequence ID" value="CAE40441.1"/>
    <property type="molecule type" value="Genomic_DNA"/>
</dbReference>
<dbReference type="Gene3D" id="3.30.420.10">
    <property type="entry name" value="Ribonuclease H-like superfamily/Ribonuclease H"/>
    <property type="match status" value="1"/>
</dbReference>
<name>Q7W0N6_BORPE</name>
<dbReference type="InterPro" id="IPR012337">
    <property type="entry name" value="RNaseH-like_sf"/>
</dbReference>
<evidence type="ECO:0000313" key="2">
    <source>
        <dbReference type="EMBL" id="CAE40441.1"/>
    </source>
</evidence>
<accession>Q7W0N6</accession>
<reference evidence="3" key="1">
    <citation type="journal article" date="2003" name="Nat. Genet.">
        <title>Comparative analysis of the genome sequences of Bordetella pertussis, Bordetella parapertussis and Bordetella bronchiseptica.</title>
        <authorList>
            <person name="Parkhill J."/>
            <person name="Sebaihia M."/>
            <person name="Preston A."/>
            <person name="Murphy L.D."/>
            <person name="Thomson N.R."/>
            <person name="Harris D.E."/>
            <person name="Holden M.T.G."/>
            <person name="Churcher C.M."/>
            <person name="Bentley S.D."/>
            <person name="Mungall K.L."/>
            <person name="Cerdeno-Tarraga A.-M."/>
            <person name="Temple L."/>
            <person name="James K.D."/>
            <person name="Harris B."/>
            <person name="Quail M.A."/>
            <person name="Achtman M."/>
            <person name="Atkin R."/>
            <person name="Baker S."/>
            <person name="Basham D."/>
            <person name="Bason N."/>
            <person name="Cherevach I."/>
            <person name="Chillingworth T."/>
            <person name="Collins M."/>
            <person name="Cronin A."/>
            <person name="Davis P."/>
            <person name="Doggett J."/>
            <person name="Feltwell T."/>
            <person name="Goble A."/>
            <person name="Hamlin N."/>
            <person name="Hauser H."/>
            <person name="Holroyd S."/>
            <person name="Jagels K."/>
            <person name="Leather S."/>
            <person name="Moule S."/>
            <person name="Norberczak H."/>
            <person name="O'Neil S."/>
            <person name="Ormond D."/>
            <person name="Price C."/>
            <person name="Rabbinowitsch E."/>
            <person name="Rutter S."/>
            <person name="Sanders M."/>
            <person name="Saunders D."/>
            <person name="Seeger K."/>
            <person name="Sharp S."/>
            <person name="Simmonds M."/>
            <person name="Skelton J."/>
            <person name="Squares R."/>
            <person name="Squares S."/>
            <person name="Stevens K."/>
            <person name="Unwin L."/>
            <person name="Whitehead S."/>
            <person name="Barrell B.G."/>
            <person name="Maskell D.J."/>
        </authorList>
    </citation>
    <scope>NUCLEOTIDE SEQUENCE [LARGE SCALE GENOMIC DNA]</scope>
    <source>
        <strain evidence="3">Tohama I / ATCC BAA-589 / NCTC 13251</strain>
    </source>
</reference>
<dbReference type="PANTHER" id="PTHR47515:SF2">
    <property type="entry name" value="INTEGRASE CORE DOMAIN PROTEIN"/>
    <property type="match status" value="1"/>
</dbReference>
<protein>
    <submittedName>
        <fullName evidence="2">Transposase (Partial)</fullName>
    </submittedName>
</protein>
<dbReference type="GO" id="GO:0015074">
    <property type="term" value="P:DNA integration"/>
    <property type="evidence" value="ECO:0007669"/>
    <property type="project" value="InterPro"/>
</dbReference>